<dbReference type="EMBL" id="MN740696">
    <property type="protein sequence ID" value="QHU08346.1"/>
    <property type="molecule type" value="Genomic_DNA"/>
</dbReference>
<evidence type="ECO:0000313" key="2">
    <source>
        <dbReference type="EMBL" id="QHU08346.1"/>
    </source>
</evidence>
<evidence type="ECO:0000256" key="1">
    <source>
        <dbReference type="SAM" id="MobiDB-lite"/>
    </source>
</evidence>
<feature type="region of interest" description="Disordered" evidence="1">
    <location>
        <begin position="80"/>
        <end position="101"/>
    </location>
</feature>
<dbReference type="AlphaFoldDB" id="A0A6C0JU60"/>
<reference evidence="2" key="1">
    <citation type="journal article" date="2020" name="Nature">
        <title>Giant virus diversity and host interactions through global metagenomics.</title>
        <authorList>
            <person name="Schulz F."/>
            <person name="Roux S."/>
            <person name="Paez-Espino D."/>
            <person name="Jungbluth S."/>
            <person name="Walsh D.A."/>
            <person name="Denef V.J."/>
            <person name="McMahon K.D."/>
            <person name="Konstantinidis K.T."/>
            <person name="Eloe-Fadrosh E.A."/>
            <person name="Kyrpides N.C."/>
            <person name="Woyke T."/>
        </authorList>
    </citation>
    <scope>NUCLEOTIDE SEQUENCE</scope>
    <source>
        <strain evidence="2">GVMAG-S-1062768-28</strain>
    </source>
</reference>
<organism evidence="2">
    <name type="scientific">viral metagenome</name>
    <dbReference type="NCBI Taxonomy" id="1070528"/>
    <lineage>
        <taxon>unclassified sequences</taxon>
        <taxon>metagenomes</taxon>
        <taxon>organismal metagenomes</taxon>
    </lineage>
</organism>
<accession>A0A6C0JU60</accession>
<sequence length="101" mass="12048">MMRCNCGITVSRHNIARHMTTNYHHRNRGRYVEKEKQYDPEKEILCKCGIVINKYKYRRHLKTNKHWNNIEEQKNIRDNALNLTTKDDETLSDSDTSGPID</sequence>
<protein>
    <submittedName>
        <fullName evidence="2">Uncharacterized protein</fullName>
    </submittedName>
</protein>
<name>A0A6C0JU60_9ZZZZ</name>
<proteinExistence type="predicted"/>